<feature type="region of interest" description="Disordered" evidence="1">
    <location>
        <begin position="86"/>
        <end position="112"/>
    </location>
</feature>
<evidence type="ECO:0000313" key="4">
    <source>
        <dbReference type="Proteomes" id="UP000045706"/>
    </source>
</evidence>
<dbReference type="EMBL" id="CVQI01005557">
    <property type="protein sequence ID" value="CRK14954.1"/>
    <property type="molecule type" value="Genomic_DNA"/>
</dbReference>
<evidence type="ECO:0000313" key="3">
    <source>
        <dbReference type="EMBL" id="CRK14954.1"/>
    </source>
</evidence>
<dbReference type="Proteomes" id="UP000045706">
    <property type="component" value="Unassembled WGS sequence"/>
</dbReference>
<sequence>MNQVARVIEDVLSSECAYVGQLPISANTKALTETIKHYSTKDKERSVYLFGGGKEENAVVHGVYVGTHLASKGVTAEAWASTVSEVVGGKSGGKEPTRQGQGTKPEATDDGVKAATKWLEEKLKL</sequence>
<name>A0A0G4KYW1_VERLO</name>
<organism evidence="3 4">
    <name type="scientific">Verticillium longisporum</name>
    <name type="common">Verticillium dahliae var. longisporum</name>
    <dbReference type="NCBI Taxonomy" id="100787"/>
    <lineage>
        <taxon>Eukaryota</taxon>
        <taxon>Fungi</taxon>
        <taxon>Dikarya</taxon>
        <taxon>Ascomycota</taxon>
        <taxon>Pezizomycotina</taxon>
        <taxon>Sordariomycetes</taxon>
        <taxon>Hypocreomycetidae</taxon>
        <taxon>Glomerellales</taxon>
        <taxon>Plectosphaerellaceae</taxon>
        <taxon>Verticillium</taxon>
    </lineage>
</organism>
<dbReference type="GO" id="GO:0003676">
    <property type="term" value="F:nucleic acid binding"/>
    <property type="evidence" value="ECO:0007669"/>
    <property type="project" value="InterPro"/>
</dbReference>
<dbReference type="AlphaFoldDB" id="A0A0G4KYW1"/>
<dbReference type="Pfam" id="PF02272">
    <property type="entry name" value="DHHA1"/>
    <property type="match status" value="1"/>
</dbReference>
<evidence type="ECO:0000256" key="1">
    <source>
        <dbReference type="SAM" id="MobiDB-lite"/>
    </source>
</evidence>
<dbReference type="FunFam" id="3.10.310.40:FF:000003">
    <property type="entry name" value="Alanine--tRNA ligase"/>
    <property type="match status" value="1"/>
</dbReference>
<gene>
    <name evidence="3" type="ORF">BN1723_002121</name>
</gene>
<dbReference type="Gene3D" id="3.10.310.40">
    <property type="match status" value="1"/>
</dbReference>
<protein>
    <recommendedName>
        <fullName evidence="2">DHHA1 domain-containing protein</fullName>
    </recommendedName>
</protein>
<feature type="domain" description="DHHA1" evidence="2">
    <location>
        <begin position="23"/>
        <end position="121"/>
    </location>
</feature>
<accession>A0A0G4KYW1</accession>
<proteinExistence type="predicted"/>
<reference evidence="4" key="1">
    <citation type="submission" date="2015-05" db="EMBL/GenBank/DDBJ databases">
        <authorList>
            <person name="Fogelqvist Johan"/>
        </authorList>
    </citation>
    <scope>NUCLEOTIDE SEQUENCE [LARGE SCALE GENOMIC DNA]</scope>
</reference>
<dbReference type="InterPro" id="IPR003156">
    <property type="entry name" value="DHHA1_dom"/>
</dbReference>
<evidence type="ECO:0000259" key="2">
    <source>
        <dbReference type="Pfam" id="PF02272"/>
    </source>
</evidence>